<evidence type="ECO:0000313" key="1">
    <source>
        <dbReference type="EMBL" id="CAG8610248.1"/>
    </source>
</evidence>
<organism evidence="1 2">
    <name type="scientific">Racocetra fulgida</name>
    <dbReference type="NCBI Taxonomy" id="60492"/>
    <lineage>
        <taxon>Eukaryota</taxon>
        <taxon>Fungi</taxon>
        <taxon>Fungi incertae sedis</taxon>
        <taxon>Mucoromycota</taxon>
        <taxon>Glomeromycotina</taxon>
        <taxon>Glomeromycetes</taxon>
        <taxon>Diversisporales</taxon>
        <taxon>Gigasporaceae</taxon>
        <taxon>Racocetra</taxon>
    </lineage>
</organism>
<protein>
    <submittedName>
        <fullName evidence="1">11787_t:CDS:1</fullName>
    </submittedName>
</protein>
<dbReference type="OrthoDB" id="2443707at2759"/>
<name>A0A9N9CSG2_9GLOM</name>
<sequence length="196" mass="22943">DFKNIQRSYCEEVFERRAQGLIEKYAPGERYIATMLLDQKHTWVKCFTSRRFTAGTQSTQRVEFENSLVQKAVQSIPISEALLFDDDSFEPFFEQEPSDDLEIPVEADEDREFNLQSLIMMLITMKLWKFEKSSIIIIQNEDQRIQAELIRQQESLNKQKLTTPNNPIINANWVLLDCTNVLDSLRHRAKGRPPSK</sequence>
<comment type="caution">
    <text evidence="1">The sequence shown here is derived from an EMBL/GenBank/DDBJ whole genome shotgun (WGS) entry which is preliminary data.</text>
</comment>
<gene>
    <name evidence="1" type="ORF">RFULGI_LOCUS6951</name>
</gene>
<dbReference type="Proteomes" id="UP000789396">
    <property type="component" value="Unassembled WGS sequence"/>
</dbReference>
<feature type="non-terminal residue" evidence="1">
    <location>
        <position position="196"/>
    </location>
</feature>
<reference evidence="1" key="1">
    <citation type="submission" date="2021-06" db="EMBL/GenBank/DDBJ databases">
        <authorList>
            <person name="Kallberg Y."/>
            <person name="Tangrot J."/>
            <person name="Rosling A."/>
        </authorList>
    </citation>
    <scope>NUCLEOTIDE SEQUENCE</scope>
    <source>
        <strain evidence="1">IN212</strain>
    </source>
</reference>
<accession>A0A9N9CSG2</accession>
<dbReference type="EMBL" id="CAJVPZ010009536">
    <property type="protein sequence ID" value="CAG8610248.1"/>
    <property type="molecule type" value="Genomic_DNA"/>
</dbReference>
<dbReference type="AlphaFoldDB" id="A0A9N9CSG2"/>
<proteinExistence type="predicted"/>
<evidence type="ECO:0000313" key="2">
    <source>
        <dbReference type="Proteomes" id="UP000789396"/>
    </source>
</evidence>
<keyword evidence="2" id="KW-1185">Reference proteome</keyword>